<evidence type="ECO:0000256" key="1">
    <source>
        <dbReference type="ARBA" id="ARBA00011073"/>
    </source>
</evidence>
<evidence type="ECO:0000256" key="3">
    <source>
        <dbReference type="ARBA" id="ARBA00022801"/>
    </source>
</evidence>
<dbReference type="Gene3D" id="3.30.70.80">
    <property type="entry name" value="Peptidase S8 propeptide/proteinase inhibitor I9"/>
    <property type="match status" value="1"/>
</dbReference>
<dbReference type="InterPro" id="IPR023827">
    <property type="entry name" value="Peptidase_S8_Asp-AS"/>
</dbReference>
<evidence type="ECO:0000313" key="10">
    <source>
        <dbReference type="EMBL" id="MCP2257110.1"/>
    </source>
</evidence>
<dbReference type="InterPro" id="IPR034193">
    <property type="entry name" value="PCSK9_ProteinaseK-like"/>
</dbReference>
<organism evidence="10 11">
    <name type="scientific">Streptoalloteichus tenebrarius (strain ATCC 17920 / DSM 40477 / JCM 4838 / CBS 697.72 / NBRC 16177 / NCIMB 11028 / NRRL B-12390 / A12253. 1 / ISP 5477)</name>
    <name type="common">Streptomyces tenebrarius</name>
    <dbReference type="NCBI Taxonomy" id="1933"/>
    <lineage>
        <taxon>Bacteria</taxon>
        <taxon>Bacillati</taxon>
        <taxon>Actinomycetota</taxon>
        <taxon>Actinomycetes</taxon>
        <taxon>Pseudonocardiales</taxon>
        <taxon>Pseudonocardiaceae</taxon>
        <taxon>Streptoalloteichus</taxon>
    </lineage>
</organism>
<dbReference type="SUPFAM" id="SSF54897">
    <property type="entry name" value="Protease propeptides/inhibitors"/>
    <property type="match status" value="1"/>
</dbReference>
<dbReference type="EMBL" id="JAMTCP010000003">
    <property type="protein sequence ID" value="MCP2257110.1"/>
    <property type="molecule type" value="Genomic_DNA"/>
</dbReference>
<accession>A0ABT1HNL7</accession>
<feature type="chain" id="PRO_5047529357" evidence="7">
    <location>
        <begin position="36"/>
        <end position="416"/>
    </location>
</feature>
<comment type="similarity">
    <text evidence="1 5 6">Belongs to the peptidase S8 family.</text>
</comment>
<evidence type="ECO:0000256" key="6">
    <source>
        <dbReference type="RuleBase" id="RU003355"/>
    </source>
</evidence>
<keyword evidence="2 5" id="KW-0645">Protease</keyword>
<evidence type="ECO:0000256" key="7">
    <source>
        <dbReference type="SAM" id="SignalP"/>
    </source>
</evidence>
<dbReference type="GO" id="GO:0006508">
    <property type="term" value="P:proteolysis"/>
    <property type="evidence" value="ECO:0007669"/>
    <property type="project" value="UniProtKB-KW"/>
</dbReference>
<name>A0ABT1HNL7_STRSD</name>
<protein>
    <submittedName>
        <fullName evidence="10">Serine protease, subtilisin family</fullName>
    </submittedName>
</protein>
<evidence type="ECO:0000256" key="5">
    <source>
        <dbReference type="PROSITE-ProRule" id="PRU01240"/>
    </source>
</evidence>
<keyword evidence="7" id="KW-0732">Signal</keyword>
<evidence type="ECO:0000313" key="11">
    <source>
        <dbReference type="Proteomes" id="UP001205311"/>
    </source>
</evidence>
<dbReference type="InterPro" id="IPR023828">
    <property type="entry name" value="Peptidase_S8_Ser-AS"/>
</dbReference>
<dbReference type="PROSITE" id="PS00137">
    <property type="entry name" value="SUBTILASE_HIS"/>
    <property type="match status" value="1"/>
</dbReference>
<feature type="active site" description="Charge relay system" evidence="5">
    <location>
        <position position="163"/>
    </location>
</feature>
<gene>
    <name evidence="10" type="ORF">LX15_000795</name>
</gene>
<evidence type="ECO:0000259" key="8">
    <source>
        <dbReference type="Pfam" id="PF00082"/>
    </source>
</evidence>
<dbReference type="GO" id="GO:0008233">
    <property type="term" value="F:peptidase activity"/>
    <property type="evidence" value="ECO:0007669"/>
    <property type="project" value="UniProtKB-KW"/>
</dbReference>
<proteinExistence type="inferred from homology"/>
<feature type="domain" description="Inhibitor I9" evidence="9">
    <location>
        <begin position="52"/>
        <end position="121"/>
    </location>
</feature>
<dbReference type="InterPro" id="IPR000209">
    <property type="entry name" value="Peptidase_S8/S53_dom"/>
</dbReference>
<reference evidence="10 11" key="1">
    <citation type="submission" date="2022-06" db="EMBL/GenBank/DDBJ databases">
        <title>Genomic Encyclopedia of Archaeal and Bacterial Type Strains, Phase II (KMG-II): from individual species to whole genera.</title>
        <authorList>
            <person name="Goeker M."/>
        </authorList>
    </citation>
    <scope>NUCLEOTIDE SEQUENCE [LARGE SCALE GENOMIC DNA]</scope>
    <source>
        <strain evidence="10 11">DSM 40477</strain>
    </source>
</reference>
<feature type="active site" description="Charge relay system" evidence="5">
    <location>
        <position position="196"/>
    </location>
</feature>
<dbReference type="InterPro" id="IPR036852">
    <property type="entry name" value="Peptidase_S8/S53_dom_sf"/>
</dbReference>
<evidence type="ECO:0000256" key="4">
    <source>
        <dbReference type="ARBA" id="ARBA00022825"/>
    </source>
</evidence>
<dbReference type="Pfam" id="PF05922">
    <property type="entry name" value="Inhibitor_I9"/>
    <property type="match status" value="1"/>
</dbReference>
<dbReference type="InterPro" id="IPR037045">
    <property type="entry name" value="S8pro/Inhibitor_I9_sf"/>
</dbReference>
<keyword evidence="11" id="KW-1185">Reference proteome</keyword>
<dbReference type="InterPro" id="IPR050131">
    <property type="entry name" value="Peptidase_S8_subtilisin-like"/>
</dbReference>
<dbReference type="PROSITE" id="PS51892">
    <property type="entry name" value="SUBTILASE"/>
    <property type="match status" value="1"/>
</dbReference>
<dbReference type="InterPro" id="IPR010259">
    <property type="entry name" value="S8pro/Inhibitor_I9"/>
</dbReference>
<dbReference type="Gene3D" id="3.40.50.200">
    <property type="entry name" value="Peptidase S8/S53 domain"/>
    <property type="match status" value="1"/>
</dbReference>
<dbReference type="PROSITE" id="PS00136">
    <property type="entry name" value="SUBTILASE_ASP"/>
    <property type="match status" value="1"/>
</dbReference>
<dbReference type="PRINTS" id="PR00723">
    <property type="entry name" value="SUBTILISIN"/>
</dbReference>
<dbReference type="SUPFAM" id="SSF52743">
    <property type="entry name" value="Subtilisin-like"/>
    <property type="match status" value="1"/>
</dbReference>
<dbReference type="PANTHER" id="PTHR43806:SF11">
    <property type="entry name" value="CEREVISIN-RELATED"/>
    <property type="match status" value="1"/>
</dbReference>
<feature type="domain" description="Peptidase S8/S53" evidence="8">
    <location>
        <begin position="154"/>
        <end position="390"/>
    </location>
</feature>
<dbReference type="PANTHER" id="PTHR43806">
    <property type="entry name" value="PEPTIDASE S8"/>
    <property type="match status" value="1"/>
</dbReference>
<comment type="caution">
    <text evidence="10">The sequence shown here is derived from an EMBL/GenBank/DDBJ whole genome shotgun (WGS) entry which is preliminary data.</text>
</comment>
<dbReference type="RefSeq" id="WP_253668081.1">
    <property type="nucleotide sequence ID" value="NZ_JAMTCP010000003.1"/>
</dbReference>
<keyword evidence="3 5" id="KW-0378">Hydrolase</keyword>
<dbReference type="InterPro" id="IPR022398">
    <property type="entry name" value="Peptidase_S8_His-AS"/>
</dbReference>
<evidence type="ECO:0000259" key="9">
    <source>
        <dbReference type="Pfam" id="PF05922"/>
    </source>
</evidence>
<feature type="active site" description="Charge relay system" evidence="5">
    <location>
        <position position="352"/>
    </location>
</feature>
<sequence>MRSQHGSPARTSALGLAAAMVALGLGAALAPHATAAEGEIRNANTADSVPGSYIVHFKRSATFDAAQVSDNAQRLAARYGGRLTHVYDVVGGFALEVGEAAARRLAAEPSVEFVEQDTVVRAFGVQPNPVWNLDRVDQRDQPLDRKYAYPGSAGEGVTAYVVDTGVDVNHSEFGGRAKNGYDFVDNDTVAQDCHGHGTHVAGTIAGSTYGLAKKATVVGVRVLDCSGYSRGSSVEQGLNWVAKNAVKPAVVNMSLGGSASDSLDRATRTVINAGVTVAVAAGNENRDACRVSPARVGEALTVAASDSADKRSIWRAPSSASNYGRCVDLFAPGSNVLSARPGGGTASMGGTSMATPHVAGAAALYLGASGNAGKSPSEVADALLTATTPNKISDVKGSPNKLLYTGFLNDGSSQGR</sequence>
<feature type="signal peptide" evidence="7">
    <location>
        <begin position="1"/>
        <end position="35"/>
    </location>
</feature>
<keyword evidence="4 5" id="KW-0720">Serine protease</keyword>
<dbReference type="CDD" id="cd04077">
    <property type="entry name" value="Peptidases_S8_PCSK9_ProteinaseK_like"/>
    <property type="match status" value="1"/>
</dbReference>
<dbReference type="PROSITE" id="PS00138">
    <property type="entry name" value="SUBTILASE_SER"/>
    <property type="match status" value="1"/>
</dbReference>
<dbReference type="InterPro" id="IPR015500">
    <property type="entry name" value="Peptidase_S8_subtilisin-rel"/>
</dbReference>
<dbReference type="Pfam" id="PF00082">
    <property type="entry name" value="Peptidase_S8"/>
    <property type="match status" value="1"/>
</dbReference>
<evidence type="ECO:0000256" key="2">
    <source>
        <dbReference type="ARBA" id="ARBA00022670"/>
    </source>
</evidence>
<dbReference type="Proteomes" id="UP001205311">
    <property type="component" value="Unassembled WGS sequence"/>
</dbReference>